<accession>A0A4S2HDA4</accession>
<dbReference type="EMBL" id="SRXV01000001">
    <property type="protein sequence ID" value="TGY93823.1"/>
    <property type="molecule type" value="Genomic_DNA"/>
</dbReference>
<organism evidence="2 3">
    <name type="scientific">Marinicauda pacifica</name>
    <dbReference type="NCBI Taxonomy" id="1133559"/>
    <lineage>
        <taxon>Bacteria</taxon>
        <taxon>Pseudomonadati</taxon>
        <taxon>Pseudomonadota</taxon>
        <taxon>Alphaproteobacteria</taxon>
        <taxon>Maricaulales</taxon>
        <taxon>Maricaulaceae</taxon>
        <taxon>Marinicauda</taxon>
    </lineage>
</organism>
<reference evidence="2 3" key="1">
    <citation type="journal article" date="2013" name="Int. J. Syst. Evol. Microbiol.">
        <title>Marinicauda pacifica gen. nov., sp. nov., a prosthecate alphaproteobacterium of the family Hyphomonadaceae isolated from deep seawater.</title>
        <authorList>
            <person name="Zhang X.Y."/>
            <person name="Li G.W."/>
            <person name="Wang C.S."/>
            <person name="Zhang Y.J."/>
            <person name="Xu X.W."/>
            <person name="Li H."/>
            <person name="Liu A."/>
            <person name="Liu C."/>
            <person name="Xie B.B."/>
            <person name="Qin Q.L."/>
            <person name="Xu Z."/>
            <person name="Chen X.L."/>
            <person name="Zhou B.C."/>
            <person name="Zhang Y.Z."/>
        </authorList>
    </citation>
    <scope>NUCLEOTIDE SEQUENCE [LARGE SCALE GENOMIC DNA]</scope>
    <source>
        <strain evidence="2 3">P-1 km-3</strain>
    </source>
</reference>
<evidence type="ECO:0000313" key="3">
    <source>
        <dbReference type="Proteomes" id="UP000305451"/>
    </source>
</evidence>
<dbReference type="SUPFAM" id="SSF53756">
    <property type="entry name" value="UDP-Glycosyltransferase/glycogen phosphorylase"/>
    <property type="match status" value="1"/>
</dbReference>
<dbReference type="Proteomes" id="UP000305451">
    <property type="component" value="Unassembled WGS sequence"/>
</dbReference>
<dbReference type="AlphaFoldDB" id="A0A4S2HDA4"/>
<protein>
    <recommendedName>
        <fullName evidence="1">Rhodanese domain-containing protein</fullName>
    </recommendedName>
</protein>
<evidence type="ECO:0000259" key="1">
    <source>
        <dbReference type="PROSITE" id="PS50206"/>
    </source>
</evidence>
<dbReference type="InterPro" id="IPR001763">
    <property type="entry name" value="Rhodanese-like_dom"/>
</dbReference>
<gene>
    <name evidence="2" type="ORF">E5162_00580</name>
</gene>
<keyword evidence="3" id="KW-1185">Reference proteome</keyword>
<name>A0A4S2HDA4_9PROT</name>
<dbReference type="PROSITE" id="PS50206">
    <property type="entry name" value="RHODANESE_3"/>
    <property type="match status" value="1"/>
</dbReference>
<sequence length="344" mass="35876">MTRLLVRVDATHEKGLAHAARTSRLIASLPGSLEVELVGTGESLSRFFPGVTITPTGPDAGATVLARVEAFEPAAIMIDEPDMDPGLWAALEKVPHIKRIAIDDFGGPMPADLAVNGTVIPRYHTYTGLRSGGKSMCGGHYALLSRHFAGARHDAPRTGPIVAVCGGGDRAARWATTLAEIGPELAIGYGFTLIVGAAYPRFDALSEIARAHGTTLERGLPPETLARRLAEAPAAVLTGGMIAYEALAAGVPALVFPQLENLVEEIDWFAQRGGLIDLGLETGDKPEHVAAELTGLLNNPARARALSQTGPQLVDGLGMERAAAAVAGLLELGQGGEAAARSKR</sequence>
<dbReference type="RefSeq" id="WP_135943018.1">
    <property type="nucleotide sequence ID" value="NZ_BMEI01000001.1"/>
</dbReference>
<dbReference type="Gene3D" id="3.40.50.11190">
    <property type="match status" value="1"/>
</dbReference>
<comment type="caution">
    <text evidence="2">The sequence shown here is derived from an EMBL/GenBank/DDBJ whole genome shotgun (WGS) entry which is preliminary data.</text>
</comment>
<feature type="domain" description="Rhodanese" evidence="1">
    <location>
        <begin position="151"/>
        <end position="249"/>
    </location>
</feature>
<evidence type="ECO:0000313" key="2">
    <source>
        <dbReference type="EMBL" id="TGY93823.1"/>
    </source>
</evidence>
<dbReference type="OrthoDB" id="9788924at2"/>
<proteinExistence type="predicted"/>
<dbReference type="Gene3D" id="3.40.50.2000">
    <property type="entry name" value="Glycogen Phosphorylase B"/>
    <property type="match status" value="1"/>
</dbReference>